<comment type="cofactor">
    <cofactor evidence="1 14">
        <name>heme</name>
        <dbReference type="ChEBI" id="CHEBI:30413"/>
    </cofactor>
</comment>
<dbReference type="GO" id="GO:0006805">
    <property type="term" value="P:xenobiotic metabolic process"/>
    <property type="evidence" value="ECO:0007669"/>
    <property type="project" value="TreeGrafter"/>
</dbReference>
<dbReference type="InterPro" id="IPR036396">
    <property type="entry name" value="Cyt_P450_sf"/>
</dbReference>
<name>A0A1J1DVM3_9MYRI</name>
<dbReference type="GO" id="GO:0008395">
    <property type="term" value="F:steroid hydroxylase activity"/>
    <property type="evidence" value="ECO:0007669"/>
    <property type="project" value="TreeGrafter"/>
</dbReference>
<evidence type="ECO:0000256" key="14">
    <source>
        <dbReference type="PIRSR" id="PIRSR602401-1"/>
    </source>
</evidence>
<evidence type="ECO:0000256" key="4">
    <source>
        <dbReference type="ARBA" id="ARBA00004406"/>
    </source>
</evidence>
<keyword evidence="10" id="KW-0560">Oxidoreductase</keyword>
<gene>
    <name evidence="15" type="primary">cyp306a1 ortholog</name>
</gene>
<evidence type="ECO:0000256" key="6">
    <source>
        <dbReference type="ARBA" id="ARBA00022617"/>
    </source>
</evidence>
<dbReference type="SUPFAM" id="SSF48264">
    <property type="entry name" value="Cytochrome P450"/>
    <property type="match status" value="1"/>
</dbReference>
<comment type="similarity">
    <text evidence="5">Belongs to the cytochrome P450 family.</text>
</comment>
<proteinExistence type="evidence at transcript level"/>
<evidence type="ECO:0000256" key="1">
    <source>
        <dbReference type="ARBA" id="ARBA00001971"/>
    </source>
</evidence>
<dbReference type="InterPro" id="IPR002401">
    <property type="entry name" value="Cyt_P450_E_grp-I"/>
</dbReference>
<dbReference type="GO" id="GO:0016712">
    <property type="term" value="F:oxidoreductase activity, acting on paired donors, with incorporation or reduction of molecular oxygen, reduced flavin or flavoprotein as one donor, and incorporation of one atom of oxygen"/>
    <property type="evidence" value="ECO:0007669"/>
    <property type="project" value="TreeGrafter"/>
</dbReference>
<dbReference type="GO" id="GO:0005789">
    <property type="term" value="C:endoplasmic reticulum membrane"/>
    <property type="evidence" value="ECO:0007669"/>
    <property type="project" value="UniProtKB-SubCell"/>
</dbReference>
<organism evidence="15">
    <name type="scientific">Chamberlinius hualienensis</name>
    <dbReference type="NCBI Taxonomy" id="1551368"/>
    <lineage>
        <taxon>Eukaryota</taxon>
        <taxon>Metazoa</taxon>
        <taxon>Ecdysozoa</taxon>
        <taxon>Arthropoda</taxon>
        <taxon>Myriapoda</taxon>
        <taxon>Diplopoda</taxon>
        <taxon>Helminthomorpha</taxon>
        <taxon>Polydesmida</taxon>
        <taxon>Paradoxosomatidae</taxon>
        <taxon>Chamberlinius</taxon>
    </lineage>
</organism>
<keyword evidence="9" id="KW-0492">Microsome</keyword>
<dbReference type="PRINTS" id="PR00463">
    <property type="entry name" value="EP450I"/>
</dbReference>
<dbReference type="PRINTS" id="PR00385">
    <property type="entry name" value="P450"/>
</dbReference>
<dbReference type="GO" id="GO:0006082">
    <property type="term" value="P:organic acid metabolic process"/>
    <property type="evidence" value="ECO:0007669"/>
    <property type="project" value="TreeGrafter"/>
</dbReference>
<keyword evidence="11 14" id="KW-0408">Iron</keyword>
<keyword evidence="7 14" id="KW-0479">Metal-binding</keyword>
<comment type="function">
    <text evidence="2">May be involved in the metabolism of insect hormones and in the breakdown of synthetic insecticides.</text>
</comment>
<sequence length="506" mass="57684">MTVPMKAGAAAFIKKSAKVVNQVIKGRGNGSNGGDNFNYYHPLPGPTGFPVLGHLPLIDSVAPHLTLNKWARIYGPVYKLKFGLIPAVVLSDPSIIAQAFSKPQSTGRPPLFVTTGIMEGNGIISVDGALWKEQRRMVIHCLRQLEDLKTAQGKSDLDKLIEENVDSIVEKFGRHGESTFDVHPLIRFVISNMMSKIVFGRSYSEDDSEYSRQLDLCDMGSNLVQMTNWVNYFPGLRHVFHFHDAYEALKSSKTEHHEFLMRILQQQIYRKRDSPSAVIDFYIKEMFKNEYNVDDPATRNQMIHLLADVFGSASDTIKLTLKWALLHLVARPDIQEKVQYELDSVVGRGRNPTIDDMFALPYTTATVLEANRMANVTPLGLPHWTLDDMPLSYYLIPKGTMIISLLYAVHMDPNYWQCPVLFMPERFLDESRNVVKPFQFMPYSYGQRNCFGEHLAEKTLFLLIAHILHRFTLEYPTEGEEPDFRPMPGFTVSPRIYKLKAIHRPN</sequence>
<dbReference type="FunFam" id="1.10.630.10:FF:000238">
    <property type="entry name" value="Cytochrome P450 2A6"/>
    <property type="match status" value="1"/>
</dbReference>
<evidence type="ECO:0000256" key="9">
    <source>
        <dbReference type="ARBA" id="ARBA00022848"/>
    </source>
</evidence>
<feature type="binding site" description="axial binding residue" evidence="14">
    <location>
        <position position="450"/>
    </location>
    <ligand>
        <name>heme</name>
        <dbReference type="ChEBI" id="CHEBI:30413"/>
    </ligand>
    <ligandPart>
        <name>Fe</name>
        <dbReference type="ChEBI" id="CHEBI:18248"/>
    </ligandPart>
</feature>
<dbReference type="PANTHER" id="PTHR24300:SF403">
    <property type="entry name" value="CYTOCHROME P450 306A1"/>
    <property type="match status" value="1"/>
</dbReference>
<evidence type="ECO:0000256" key="11">
    <source>
        <dbReference type="ARBA" id="ARBA00023004"/>
    </source>
</evidence>
<dbReference type="InterPro" id="IPR001128">
    <property type="entry name" value="Cyt_P450"/>
</dbReference>
<accession>A0A1J1DVM3</accession>
<keyword evidence="6 14" id="KW-0349">Heme</keyword>
<dbReference type="EMBL" id="LC125363">
    <property type="protein sequence ID" value="BAV93913.1"/>
    <property type="molecule type" value="mRNA"/>
</dbReference>
<reference evidence="15" key="1">
    <citation type="journal article" date="2017" name="FEBS Open Bio">
        <title>A novel cytochrome P450, CYP3201B1, is involved in (R)-mandelonitrile biosynthesis in a cyanogenic millipede.</title>
        <authorList>
            <person name="Yamaguchi T."/>
            <person name="Kuwahara Y."/>
            <person name="Asano Y."/>
        </authorList>
    </citation>
    <scope>NUCLEOTIDE SEQUENCE</scope>
</reference>
<evidence type="ECO:0000256" key="2">
    <source>
        <dbReference type="ARBA" id="ARBA00003690"/>
    </source>
</evidence>
<keyword evidence="8" id="KW-0256">Endoplasmic reticulum</keyword>
<keyword evidence="12" id="KW-0503">Monooxygenase</keyword>
<dbReference type="Gene3D" id="1.10.630.10">
    <property type="entry name" value="Cytochrome P450"/>
    <property type="match status" value="1"/>
</dbReference>
<evidence type="ECO:0000256" key="5">
    <source>
        <dbReference type="ARBA" id="ARBA00010617"/>
    </source>
</evidence>
<evidence type="ECO:0000256" key="12">
    <source>
        <dbReference type="ARBA" id="ARBA00023033"/>
    </source>
</evidence>
<dbReference type="AlphaFoldDB" id="A0A1J1DVM3"/>
<evidence type="ECO:0000256" key="3">
    <source>
        <dbReference type="ARBA" id="ARBA00004174"/>
    </source>
</evidence>
<protein>
    <submittedName>
        <fullName evidence="15">Cytochrome P450 306A1 ortholog</fullName>
    </submittedName>
</protein>
<dbReference type="InterPro" id="IPR050182">
    <property type="entry name" value="Cytochrome_P450_fam2"/>
</dbReference>
<dbReference type="PANTHER" id="PTHR24300">
    <property type="entry name" value="CYTOCHROME P450 508A4-RELATED"/>
    <property type="match status" value="1"/>
</dbReference>
<dbReference type="GO" id="GO:0005506">
    <property type="term" value="F:iron ion binding"/>
    <property type="evidence" value="ECO:0007669"/>
    <property type="project" value="InterPro"/>
</dbReference>
<dbReference type="Pfam" id="PF00067">
    <property type="entry name" value="p450"/>
    <property type="match status" value="1"/>
</dbReference>
<evidence type="ECO:0000256" key="10">
    <source>
        <dbReference type="ARBA" id="ARBA00023002"/>
    </source>
</evidence>
<evidence type="ECO:0000256" key="7">
    <source>
        <dbReference type="ARBA" id="ARBA00022723"/>
    </source>
</evidence>
<comment type="subcellular location">
    <subcellularLocation>
        <location evidence="4">Endoplasmic reticulum membrane</location>
        <topology evidence="4">Peripheral membrane protein</topology>
    </subcellularLocation>
    <subcellularLocation>
        <location evidence="3">Microsome membrane</location>
        <topology evidence="3">Peripheral membrane protein</topology>
    </subcellularLocation>
</comment>
<keyword evidence="13" id="KW-0472">Membrane</keyword>
<evidence type="ECO:0000256" key="8">
    <source>
        <dbReference type="ARBA" id="ARBA00022824"/>
    </source>
</evidence>
<evidence type="ECO:0000313" key="15">
    <source>
        <dbReference type="EMBL" id="BAV93913.1"/>
    </source>
</evidence>
<dbReference type="GO" id="GO:0020037">
    <property type="term" value="F:heme binding"/>
    <property type="evidence" value="ECO:0007669"/>
    <property type="project" value="InterPro"/>
</dbReference>
<evidence type="ECO:0000256" key="13">
    <source>
        <dbReference type="ARBA" id="ARBA00023136"/>
    </source>
</evidence>